<dbReference type="EMBL" id="SGKT01000019">
    <property type="protein sequence ID" value="NEZ75686.1"/>
    <property type="molecule type" value="Genomic_DNA"/>
</dbReference>
<dbReference type="GO" id="GO:0008237">
    <property type="term" value="F:metallopeptidase activity"/>
    <property type="evidence" value="ECO:0007669"/>
    <property type="project" value="UniProtKB-KW"/>
</dbReference>
<sequence>MENEINIKNIDTKKRSSMEVTIFLLITFGMSIFFGVLIYLNIYNNVSIIALFMMLVPATGVAFAKELKTKNKNPTHVLHYLLIGNFVLSLCMIILRILGIVSDDAINALIGLITPLISIMILFYSWYKCPNLDPFANVKKVVAPILIFLFISIIGLIVMSKGKNINYTDLITDIFLILPNLVSQSILFFGEEYGWREFLQPVLQKKFGKRIGVILLGIIWQSWHIPFYFPDINWNIKMLLLRFCYLIALSILMGYIYMRSHNVWMCALVHLINNTIFGYLSNNSSDIYLGFLALSFVLSLFIFSKEYDKNQNCFNNEVNPPC</sequence>
<feature type="transmembrane region" description="Helical" evidence="1">
    <location>
        <begin position="287"/>
        <end position="304"/>
    </location>
</feature>
<dbReference type="PANTHER" id="PTHR35797:SF1">
    <property type="entry name" value="PROTEASE"/>
    <property type="match status" value="1"/>
</dbReference>
<organism evidence="3">
    <name type="scientific">Clostridium botulinum</name>
    <dbReference type="NCBI Taxonomy" id="1491"/>
    <lineage>
        <taxon>Bacteria</taxon>
        <taxon>Bacillati</taxon>
        <taxon>Bacillota</taxon>
        <taxon>Clostridia</taxon>
        <taxon>Eubacteriales</taxon>
        <taxon>Clostridiaceae</taxon>
        <taxon>Clostridium</taxon>
    </lineage>
</organism>
<protein>
    <submittedName>
        <fullName evidence="3">CPBP family intramembrane metalloprotease</fullName>
    </submittedName>
</protein>
<feature type="transmembrane region" description="Helical" evidence="1">
    <location>
        <begin position="77"/>
        <end position="99"/>
    </location>
</feature>
<dbReference type="AlphaFoldDB" id="A0A6G4CPX9"/>
<dbReference type="InterPro" id="IPR003675">
    <property type="entry name" value="Rce1/LyrA-like_dom"/>
</dbReference>
<keyword evidence="1" id="KW-0472">Membrane</keyword>
<feature type="transmembrane region" description="Helical" evidence="1">
    <location>
        <begin position="235"/>
        <end position="256"/>
    </location>
</feature>
<comment type="caution">
    <text evidence="3">The sequence shown here is derived from an EMBL/GenBank/DDBJ whole genome shotgun (WGS) entry which is preliminary data.</text>
</comment>
<feature type="transmembrane region" description="Helical" evidence="1">
    <location>
        <begin position="211"/>
        <end position="229"/>
    </location>
</feature>
<dbReference type="GO" id="GO:0006508">
    <property type="term" value="P:proteolysis"/>
    <property type="evidence" value="ECO:0007669"/>
    <property type="project" value="UniProtKB-KW"/>
</dbReference>
<feature type="transmembrane region" description="Helical" evidence="1">
    <location>
        <begin position="46"/>
        <end position="65"/>
    </location>
</feature>
<dbReference type="InterPro" id="IPR042150">
    <property type="entry name" value="MmRce1-like"/>
</dbReference>
<evidence type="ECO:0000313" key="3">
    <source>
        <dbReference type="EMBL" id="NEZ75686.1"/>
    </source>
</evidence>
<dbReference type="Pfam" id="PF02517">
    <property type="entry name" value="Rce1-like"/>
    <property type="match status" value="1"/>
</dbReference>
<keyword evidence="3" id="KW-0645">Protease</keyword>
<accession>A0A6G4CPX9</accession>
<dbReference type="GO" id="GO:0004175">
    <property type="term" value="F:endopeptidase activity"/>
    <property type="evidence" value="ECO:0007669"/>
    <property type="project" value="UniProtKB-ARBA"/>
</dbReference>
<name>A0A6G4CPX9_CLOBO</name>
<evidence type="ECO:0000256" key="1">
    <source>
        <dbReference type="SAM" id="Phobius"/>
    </source>
</evidence>
<keyword evidence="1" id="KW-1133">Transmembrane helix</keyword>
<evidence type="ECO:0000259" key="2">
    <source>
        <dbReference type="Pfam" id="PF02517"/>
    </source>
</evidence>
<feature type="transmembrane region" description="Helical" evidence="1">
    <location>
        <begin position="20"/>
        <end position="40"/>
    </location>
</feature>
<keyword evidence="1" id="KW-0812">Transmembrane</keyword>
<keyword evidence="3" id="KW-0482">Metalloprotease</keyword>
<dbReference type="PANTHER" id="PTHR35797">
    <property type="entry name" value="PROTEASE-RELATED"/>
    <property type="match status" value="1"/>
</dbReference>
<reference evidence="3" key="1">
    <citation type="submission" date="2019-02" db="EMBL/GenBank/DDBJ databases">
        <title>Genome sequencing of Clostridium botulinum clinical isolates.</title>
        <authorList>
            <person name="Brunt J."/>
            <person name="Van Vliet A.H.M."/>
            <person name="Stringer S.C."/>
            <person name="Grant K.A."/>
            <person name="Carter A.C."/>
            <person name="Peck M.W."/>
        </authorList>
    </citation>
    <scope>NUCLEOTIDE SEQUENCE</scope>
    <source>
        <strain evidence="3">H114400598</strain>
    </source>
</reference>
<dbReference type="GO" id="GO:0080120">
    <property type="term" value="P:CAAX-box protein maturation"/>
    <property type="evidence" value="ECO:0007669"/>
    <property type="project" value="UniProtKB-ARBA"/>
</dbReference>
<keyword evidence="3" id="KW-0378">Hydrolase</keyword>
<feature type="transmembrane region" description="Helical" evidence="1">
    <location>
        <begin position="138"/>
        <end position="158"/>
    </location>
</feature>
<gene>
    <name evidence="3" type="ORF">EXM56_10170</name>
</gene>
<feature type="domain" description="CAAX prenyl protease 2/Lysostaphin resistance protein A-like" evidence="2">
    <location>
        <begin position="186"/>
        <end position="276"/>
    </location>
</feature>
<feature type="transmembrane region" description="Helical" evidence="1">
    <location>
        <begin position="105"/>
        <end position="126"/>
    </location>
</feature>
<proteinExistence type="predicted"/>